<dbReference type="PaxDb" id="523841-HFX_2132"/>
<dbReference type="NCBIfam" id="TIGR04126">
    <property type="entry name" value="PGF_CTERM"/>
    <property type="match status" value="1"/>
</dbReference>
<sequence length="247" mass="24490">MRIRQTNWRTGLTAAAVALVTLLVVTGAAGTAMASPPSPPHRFFGTVEDDGELVSGATVEVVYEGSVVASDTTDSDGYFDLKVPEEHINTSGERTVTVTVRNQSKQFEWQSTGSTEVNFAFGDSDDGDDNTDGGGDGNTGGGGDGNTGGNGDGNTGGGGGGNTGGGAETTTSTSTSTPTTTTTMSPTTSETTQTATASPTASTTAATTTETTAANDTPTTGTGVPGFGVSAALMALLAAALLALRIE</sequence>
<reference evidence="5 9" key="2">
    <citation type="journal article" date="2012" name="J. Bacteriol.">
        <title>Complete genome sequence of the metabolically versatile halophilic archaeon Haloferax mediterranei, a poly(3-hydroxybutyrate-co-3-hydroxyvalerate) producer.</title>
        <authorList>
            <person name="Han J."/>
            <person name="Zhang F."/>
            <person name="Hou J."/>
            <person name="Liu X."/>
            <person name="Li M."/>
            <person name="Liu H."/>
            <person name="Cai L."/>
            <person name="Zhang B."/>
            <person name="Chen Y."/>
            <person name="Zhou J."/>
            <person name="Hu S."/>
            <person name="Xiang H."/>
        </authorList>
    </citation>
    <scope>NUCLEOTIDE SEQUENCE [LARGE SCALE GENOMIC DNA]</scope>
    <source>
        <strain evidence="9">ATCC 33500 / DSM 1411 / JCM 8866 / NBRC 14739 / NCIMB 2177 / R-4</strain>
        <strain evidence="5">CGMCC 1.2087</strain>
    </source>
</reference>
<feature type="region of interest" description="Disordered" evidence="2">
    <location>
        <begin position="109"/>
        <end position="221"/>
    </location>
</feature>
<name>I3R6G2_HALMT</name>
<reference evidence="5" key="5">
    <citation type="submission" date="2014-05" db="EMBL/GenBank/DDBJ databases">
        <authorList>
            <person name="Wang L."/>
            <person name="Yang H."/>
            <person name="Xiang H."/>
        </authorList>
    </citation>
    <scope>NUCLEOTIDE SEQUENCE</scope>
    <source>
        <strain evidence="5">CGMCC 1.2087</strain>
    </source>
</reference>
<dbReference type="GO" id="GO:0030115">
    <property type="term" value="C:S-layer"/>
    <property type="evidence" value="ECO:0007669"/>
    <property type="project" value="UniProtKB-SubCell"/>
</dbReference>
<evidence type="ECO:0000256" key="2">
    <source>
        <dbReference type="SAM" id="MobiDB-lite"/>
    </source>
</evidence>
<dbReference type="STRING" id="523841.HFX_2132"/>
<keyword evidence="3" id="KW-1133">Transmembrane helix</keyword>
<keyword evidence="3" id="KW-0812">Transmembrane</keyword>
<dbReference type="GO" id="GO:0005886">
    <property type="term" value="C:plasma membrane"/>
    <property type="evidence" value="ECO:0007669"/>
    <property type="project" value="UniProtKB-SubCell"/>
</dbReference>
<dbReference type="EMBL" id="AOLO01000010">
    <property type="protein sequence ID" value="ELZ99784.1"/>
    <property type="molecule type" value="Genomic_DNA"/>
</dbReference>
<keyword evidence="10" id="KW-1185">Reference proteome</keyword>
<dbReference type="SUPFAM" id="SSF49478">
    <property type="entry name" value="Cna protein B-type domain"/>
    <property type="match status" value="1"/>
</dbReference>
<keyword evidence="3" id="KW-0472">Membrane</keyword>
<dbReference type="PATRIC" id="fig|523841.21.peg.2513"/>
<reference evidence="8 12" key="6">
    <citation type="submission" date="2019-04" db="EMBL/GenBank/DDBJ databases">
        <title>Methylomes of two halophilic Archaea, Haloarcula marismortui and Haloferax mediterranei.</title>
        <authorList>
            <person name="DasSarma S."/>
            <person name="DasSarma P."/>
            <person name="DasSarma S."/>
            <person name="Fomenkov A."/>
            <person name="Vincze T."/>
            <person name="Anton B.P."/>
            <person name="Roberts R.J."/>
        </authorList>
    </citation>
    <scope>NUCLEOTIDE SEQUENCE [LARGE SCALE GENOMIC DNA]</scope>
    <source>
        <strain evidence="8">ATCC 33500</strain>
        <strain evidence="12">ATCC 33500 / DSM 1411 / JCM 8866 / NBRC 14739 / NCIMB 2177 / R-4</strain>
    </source>
</reference>
<evidence type="ECO:0000256" key="1">
    <source>
        <dbReference type="ARBA" id="ARBA00022729"/>
    </source>
</evidence>
<reference evidence="6 11" key="4">
    <citation type="submission" date="2014-04" db="EMBL/GenBank/DDBJ databases">
        <title>Transcriptional profiles of Haloferax mediterranei on the basis of nitrogen availability.</title>
        <authorList>
            <person name="Bautista V."/>
        </authorList>
    </citation>
    <scope>NUCLEOTIDE SEQUENCE [LARGE SCALE GENOMIC DNA]</scope>
    <source>
        <strain evidence="6">ATCC 33500</strain>
        <strain evidence="11">ATCC 33500 / DSM 1411 / JCM 8866 / NBRC 14739 / NCIMB 2177 / R-4</strain>
    </source>
</reference>
<dbReference type="RefSeq" id="WP_004059539.1">
    <property type="nucleotide sequence ID" value="NC_017941.2"/>
</dbReference>
<evidence type="ECO:0000313" key="6">
    <source>
        <dbReference type="EMBL" id="AHZ23204.1"/>
    </source>
</evidence>
<reference evidence="5" key="1">
    <citation type="journal article" date="2012" name="Appl. Environ. Microbiol.">
        <title>Identification of the haloarchaeal phasin (PhaP) that functions in polyhydroxyalkanoate accumulation and granule formation in Haloferax mediterranei.</title>
        <authorList>
            <person name="Cai S."/>
            <person name="Cai L."/>
            <person name="Liu H."/>
            <person name="Liu X."/>
            <person name="Han J."/>
            <person name="Zhou J."/>
            <person name="Xiang H."/>
        </authorList>
    </citation>
    <scope>NUCLEOTIDE SEQUENCE</scope>
    <source>
        <strain evidence="5">CGMCC 1.2087</strain>
    </source>
</reference>
<dbReference type="Gene3D" id="2.60.40.10">
    <property type="entry name" value="Immunoglobulins"/>
    <property type="match status" value="1"/>
</dbReference>
<dbReference type="HOGENOM" id="CLU_1122595_0_0_2"/>
<accession>I3R6G2</accession>
<evidence type="ECO:0000313" key="10">
    <source>
        <dbReference type="Proteomes" id="UP000011603"/>
    </source>
</evidence>
<dbReference type="EMBL" id="CP039139">
    <property type="protein sequence ID" value="QCQ73933.1"/>
    <property type="molecule type" value="Genomic_DNA"/>
</dbReference>
<dbReference type="Proteomes" id="UP000006469">
    <property type="component" value="Chromosome"/>
</dbReference>
<dbReference type="InterPro" id="IPR013783">
    <property type="entry name" value="Ig-like_fold"/>
</dbReference>
<dbReference type="Proteomes" id="UP000027075">
    <property type="component" value="Chromosome"/>
</dbReference>
<gene>
    <name evidence="5" type="ordered locus">HFX_2132</name>
    <name evidence="6" type="ORF">BM92_11405</name>
    <name evidence="7" type="ORF">C439_12449</name>
    <name evidence="8" type="ORF">E6P09_01035</name>
</gene>
<dbReference type="eggNOG" id="arCOG09291">
    <property type="taxonomic scope" value="Archaea"/>
</dbReference>
<feature type="transmembrane region" description="Helical" evidence="3">
    <location>
        <begin position="224"/>
        <end position="244"/>
    </location>
</feature>
<feature type="compositionally biased region" description="Gly residues" evidence="2">
    <location>
        <begin position="132"/>
        <end position="167"/>
    </location>
</feature>
<feature type="compositionally biased region" description="Low complexity" evidence="2">
    <location>
        <begin position="168"/>
        <end position="221"/>
    </location>
</feature>
<dbReference type="AlphaFoldDB" id="I3R6G2"/>
<dbReference type="Pfam" id="PF18204">
    <property type="entry name" value="PGF-CTERM"/>
    <property type="match status" value="1"/>
</dbReference>
<evidence type="ECO:0000313" key="5">
    <source>
        <dbReference type="EMBL" id="AFK19822.1"/>
    </source>
</evidence>
<organism evidence="5 9">
    <name type="scientific">Haloferax mediterranei (strain ATCC 33500 / DSM 1411 / JCM 8866 / NBRC 14739 / NCIMB 2177 / R-4)</name>
    <name type="common">Halobacterium mediterranei</name>
    <dbReference type="NCBI Taxonomy" id="523841"/>
    <lineage>
        <taxon>Archaea</taxon>
        <taxon>Methanobacteriati</taxon>
        <taxon>Methanobacteriota</taxon>
        <taxon>Stenosarchaea group</taxon>
        <taxon>Halobacteria</taxon>
        <taxon>Halobacteriales</taxon>
        <taxon>Haloferacaceae</taxon>
        <taxon>Haloferax</taxon>
    </lineage>
</organism>
<keyword evidence="1" id="KW-0732">Signal</keyword>
<proteinExistence type="predicted"/>
<dbReference type="OrthoDB" id="293749at2157"/>
<evidence type="ECO:0000313" key="8">
    <source>
        <dbReference type="EMBL" id="QCQ73933.1"/>
    </source>
</evidence>
<dbReference type="GeneID" id="40154958"/>
<dbReference type="Proteomes" id="UP000299011">
    <property type="component" value="Chromosome"/>
</dbReference>
<dbReference type="EMBL" id="CP001868">
    <property type="protein sequence ID" value="AFK19822.1"/>
    <property type="molecule type" value="Genomic_DNA"/>
</dbReference>
<dbReference type="Proteomes" id="UP000011603">
    <property type="component" value="Unassembled WGS sequence"/>
</dbReference>
<protein>
    <submittedName>
        <fullName evidence="8">PGF-CTERM sorting domain-containing protein</fullName>
    </submittedName>
</protein>
<dbReference type="KEGG" id="hme:HFX_2132"/>
<evidence type="ECO:0000313" key="12">
    <source>
        <dbReference type="Proteomes" id="UP000299011"/>
    </source>
</evidence>
<evidence type="ECO:0000313" key="9">
    <source>
        <dbReference type="Proteomes" id="UP000006469"/>
    </source>
</evidence>
<reference evidence="7 10" key="3">
    <citation type="journal article" date="2014" name="PLoS Genet.">
        <title>Phylogenetically driven sequencing of extremely halophilic archaea reveals strategies for static and dynamic osmo-response.</title>
        <authorList>
            <person name="Becker E.A."/>
            <person name="Seitzer P.M."/>
            <person name="Tritt A."/>
            <person name="Larsen D."/>
            <person name="Krusor M."/>
            <person name="Yao A.I."/>
            <person name="Wu D."/>
            <person name="Madern D."/>
            <person name="Eisen J.A."/>
            <person name="Darling A.E."/>
            <person name="Facciotti M.T."/>
        </authorList>
    </citation>
    <scope>NUCLEOTIDE SEQUENCE [LARGE SCALE GENOMIC DNA]</scope>
    <source>
        <strain evidence="7">ATCC 33500</strain>
        <strain evidence="10">ATCC 33500 / DSM 1411 / JCM 8866 / NBRC 14739 / NCIMB 2177 / R-4</strain>
    </source>
</reference>
<evidence type="ECO:0000313" key="7">
    <source>
        <dbReference type="EMBL" id="ELZ99784.1"/>
    </source>
</evidence>
<evidence type="ECO:0000313" key="11">
    <source>
        <dbReference type="Proteomes" id="UP000027075"/>
    </source>
</evidence>
<evidence type="ECO:0000259" key="4">
    <source>
        <dbReference type="Pfam" id="PF18204"/>
    </source>
</evidence>
<feature type="domain" description="PGF-CTERM archaeal protein-sorting signal" evidence="4">
    <location>
        <begin position="224"/>
        <end position="245"/>
    </location>
</feature>
<evidence type="ECO:0000256" key="3">
    <source>
        <dbReference type="SAM" id="Phobius"/>
    </source>
</evidence>
<dbReference type="InterPro" id="IPR026371">
    <property type="entry name" value="PGF_CTERM"/>
</dbReference>
<dbReference type="EMBL" id="CP007551">
    <property type="protein sequence ID" value="AHZ23204.1"/>
    <property type="molecule type" value="Genomic_DNA"/>
</dbReference>